<dbReference type="SUPFAM" id="SSF52540">
    <property type="entry name" value="P-loop containing nucleoside triphosphate hydrolases"/>
    <property type="match status" value="1"/>
</dbReference>
<gene>
    <name evidence="3" type="ORF">QS748_09915</name>
</gene>
<dbReference type="InterPro" id="IPR026866">
    <property type="entry name" value="CR006_AAA"/>
</dbReference>
<feature type="coiled-coil region" evidence="1">
    <location>
        <begin position="373"/>
        <end position="440"/>
    </location>
</feature>
<feature type="domain" description="Protein CR006 P-loop" evidence="2">
    <location>
        <begin position="12"/>
        <end position="703"/>
    </location>
</feature>
<protein>
    <submittedName>
        <fullName evidence="3">AAA family ATPase</fullName>
    </submittedName>
</protein>
<reference evidence="3 4" key="1">
    <citation type="journal article" date="2023" name="bioRxiv">
        <title>An intranuclear bacterial parasite of deep-sea mussels expresses apoptosis inhibitors acquired from its host.</title>
        <authorList>
            <person name="Gonzalez Porras M.A."/>
            <person name="Assie A."/>
            <person name="Tietjen M."/>
            <person name="Violette M."/>
            <person name="Kleiner M."/>
            <person name="Gruber-Vodicka H."/>
            <person name="Dubilier N."/>
            <person name="Leisch N."/>
        </authorList>
    </citation>
    <scope>NUCLEOTIDE SEQUENCE [LARGE SCALE GENOMIC DNA]</scope>
    <source>
        <strain evidence="3">IAP13</strain>
    </source>
</reference>
<proteinExistence type="predicted"/>
<keyword evidence="4" id="KW-1185">Reference proteome</keyword>
<dbReference type="AlphaFoldDB" id="A0AA90NWW6"/>
<dbReference type="Gene3D" id="3.40.50.300">
    <property type="entry name" value="P-loop containing nucleotide triphosphate hydrolases"/>
    <property type="match status" value="1"/>
</dbReference>
<name>A0AA90NWW6_9GAMM</name>
<evidence type="ECO:0000313" key="4">
    <source>
        <dbReference type="Proteomes" id="UP001178148"/>
    </source>
</evidence>
<evidence type="ECO:0000256" key="1">
    <source>
        <dbReference type="SAM" id="Coils"/>
    </source>
</evidence>
<sequence length="722" mass="84013">MITKISMNGVASYKSTSALETEKKVNLIYGLNGTGKSTLSNFLYEKDGDIFSNCSIDGLINEDIRVYNQKFIQDYFYEPDNLKGIFTLSKENKEAEEKIKTAQKEIGNIEVDKQNKTEQRAKQDRVLSKKTQDAENKIWEIKKTFAGGDRVLEYCLENLKGKKDKLFAHLASINKPNEQPIKTIDQLKKEVEAIQGSDAQKHDPLSRINFTSYNVEKNEILQKNIVGNENSTVSSLINKLKNSDWVKDGLQYLPETIEGDSESCPFCQNKTITNSLLENIQNFFDESYESDIKDLKNLLSSYENSISTFPKKDDYKKNPYLVERKNEFENLYNSVNNLFEENKNKLENKTKAPSQKVTLSDSENAIQELNGFIEEINQTISTHNKKIDNKDNTLSEIKEQFWTLMRWNYDQTISTYQKDKTSIEKNIKELTKELEGFDASIIQQKQVTTEQQKKTVNIEQSITFINNGLVELGLDDFHIEKHSNNLYKIERAEQGADIFQTLSEGEKMIISFLYFVEMCRGKKSAEDVGGKKTIVIDDPISSLSHIFIFNIGQLIKKEFLNSDSYEQIFILTHSLYFFYELTDTNHKRRKENQKLFRLTKNSGGSHILDMKYEEIQNDYQSYWQIIKDEKQPPALIANCMRNIIEYFFNFIEKKDLNNVFQKPELQGNKFQAFCRYVNRESHSLGQNIFDYKEFDYNTFKEALGLVFQQSGYEEHYIEMMKG</sequence>
<comment type="caution">
    <text evidence="3">The sequence shown here is derived from an EMBL/GenBank/DDBJ whole genome shotgun (WGS) entry which is preliminary data.</text>
</comment>
<organism evidence="3 4">
    <name type="scientific">Candidatus Endonucleibacter bathymodioli</name>
    <dbReference type="NCBI Taxonomy" id="539814"/>
    <lineage>
        <taxon>Bacteria</taxon>
        <taxon>Pseudomonadati</taxon>
        <taxon>Pseudomonadota</taxon>
        <taxon>Gammaproteobacteria</taxon>
        <taxon>Oceanospirillales</taxon>
        <taxon>Endozoicomonadaceae</taxon>
        <taxon>Candidatus Endonucleibacter</taxon>
    </lineage>
</organism>
<evidence type="ECO:0000259" key="2">
    <source>
        <dbReference type="Pfam" id="PF13166"/>
    </source>
</evidence>
<evidence type="ECO:0000313" key="3">
    <source>
        <dbReference type="EMBL" id="MDP0589473.1"/>
    </source>
</evidence>
<accession>A0AA90NWW6</accession>
<dbReference type="InterPro" id="IPR027417">
    <property type="entry name" value="P-loop_NTPase"/>
</dbReference>
<dbReference type="Proteomes" id="UP001178148">
    <property type="component" value="Unassembled WGS sequence"/>
</dbReference>
<feature type="coiled-coil region" evidence="1">
    <location>
        <begin position="85"/>
        <end position="119"/>
    </location>
</feature>
<keyword evidence="1" id="KW-0175">Coiled coil</keyword>
<dbReference type="Pfam" id="PF13166">
    <property type="entry name" value="AAA_13"/>
    <property type="match status" value="1"/>
</dbReference>
<dbReference type="EMBL" id="JASXSV010000015">
    <property type="protein sequence ID" value="MDP0589473.1"/>
    <property type="molecule type" value="Genomic_DNA"/>
</dbReference>